<sequence>MEKSMKKILFKYFMLITCVFGLSGCGYLLSLGQLMLDGRCGDWNCSGNSRWHKKVGDCYSRNLEVVKQQLGYKNYGGDIVRFHSEVQDSEMGHHISTQCIRNDGRYNIEKDKKYGHLFAK</sequence>
<keyword evidence="1" id="KW-0472">Membrane</keyword>
<accession>A0ABX4FJI3</accession>
<proteinExistence type="predicted"/>
<organism evidence="2 3">
    <name type="scientific">Actinobacillus seminis</name>
    <dbReference type="NCBI Taxonomy" id="722"/>
    <lineage>
        <taxon>Bacteria</taxon>
        <taxon>Pseudomonadati</taxon>
        <taxon>Pseudomonadota</taxon>
        <taxon>Gammaproteobacteria</taxon>
        <taxon>Pasteurellales</taxon>
        <taxon>Pasteurellaceae</taxon>
        <taxon>Actinobacillus</taxon>
    </lineage>
</organism>
<evidence type="ECO:0000313" key="2">
    <source>
        <dbReference type="EMBL" id="OZN24032.1"/>
    </source>
</evidence>
<protein>
    <recommendedName>
        <fullName evidence="4">Lipoprotein</fullName>
    </recommendedName>
</protein>
<keyword evidence="1" id="KW-0812">Transmembrane</keyword>
<keyword evidence="3" id="KW-1185">Reference proteome</keyword>
<keyword evidence="1" id="KW-1133">Transmembrane helix</keyword>
<name>A0ABX4FJI3_9PAST</name>
<dbReference type="EMBL" id="NLFK01000020">
    <property type="protein sequence ID" value="OZN24032.1"/>
    <property type="molecule type" value="Genomic_DNA"/>
</dbReference>
<evidence type="ECO:0008006" key="4">
    <source>
        <dbReference type="Google" id="ProtNLM"/>
    </source>
</evidence>
<evidence type="ECO:0000256" key="1">
    <source>
        <dbReference type="SAM" id="Phobius"/>
    </source>
</evidence>
<reference evidence="2 3" key="1">
    <citation type="submission" date="2017-07" db="EMBL/GenBank/DDBJ databases">
        <title>Virulence factors identified in Actinobacillus seminis.</title>
        <authorList>
            <person name="Negrete-Abascal E."/>
            <person name="Vaca-Pacheco S."/>
            <person name="Montes-Garcia F."/>
            <person name="Leyto-Gil A.M."/>
            <person name="Fragoso-Garcia E."/>
            <person name="Carvente-Garcia R."/>
            <person name="Perez-Agueros S."/>
            <person name="Castelan-Sanchez H.G."/>
            <person name="Garcia-Molina A."/>
            <person name="Villamar T.E."/>
            <person name="Vazquez-Cruz C."/>
        </authorList>
    </citation>
    <scope>NUCLEOTIDE SEQUENCE [LARGE SCALE GENOMIC DNA]</scope>
    <source>
        <strain evidence="2 3">ATCC 15768</strain>
    </source>
</reference>
<gene>
    <name evidence="2" type="ORF">CFY87_11335</name>
</gene>
<comment type="caution">
    <text evidence="2">The sequence shown here is derived from an EMBL/GenBank/DDBJ whole genome shotgun (WGS) entry which is preliminary data.</text>
</comment>
<dbReference type="Proteomes" id="UP000215738">
    <property type="component" value="Unassembled WGS sequence"/>
</dbReference>
<feature type="transmembrane region" description="Helical" evidence="1">
    <location>
        <begin position="12"/>
        <end position="36"/>
    </location>
</feature>
<dbReference type="PROSITE" id="PS51257">
    <property type="entry name" value="PROKAR_LIPOPROTEIN"/>
    <property type="match status" value="1"/>
</dbReference>
<evidence type="ECO:0000313" key="3">
    <source>
        <dbReference type="Proteomes" id="UP000215738"/>
    </source>
</evidence>